<dbReference type="Proteomes" id="UP000024635">
    <property type="component" value="Unassembled WGS sequence"/>
</dbReference>
<protein>
    <submittedName>
        <fullName evidence="2">Uncharacterized protein</fullName>
    </submittedName>
</protein>
<feature type="region of interest" description="Disordered" evidence="1">
    <location>
        <begin position="72"/>
        <end position="121"/>
    </location>
</feature>
<evidence type="ECO:0000313" key="3">
    <source>
        <dbReference type="Proteomes" id="UP000024635"/>
    </source>
</evidence>
<evidence type="ECO:0000256" key="1">
    <source>
        <dbReference type="SAM" id="MobiDB-lite"/>
    </source>
</evidence>
<dbReference type="OrthoDB" id="10345526at2759"/>
<dbReference type="AlphaFoldDB" id="A0A016S8T0"/>
<gene>
    <name evidence="2" type="primary">Acey_s0275.g1064</name>
    <name evidence="2" type="ORF">Y032_0275g1064</name>
</gene>
<comment type="caution">
    <text evidence="2">The sequence shown here is derived from an EMBL/GenBank/DDBJ whole genome shotgun (WGS) entry which is preliminary data.</text>
</comment>
<sequence length="121" mass="13668">MEAALLAGLSLDILDNSCQYQMIPIFSKIWKENGILVNTAKLERGQQFTLIYGMSGRSPIKSPPRKKIAAVQQTVNREKTSPYKLRDTSKLPSRYRDEEIDVPPLRARTPGKNRTPTKPVV</sequence>
<accession>A0A016S8T0</accession>
<dbReference type="EMBL" id="JARK01001611">
    <property type="protein sequence ID" value="EYB86674.1"/>
    <property type="molecule type" value="Genomic_DNA"/>
</dbReference>
<organism evidence="2 3">
    <name type="scientific">Ancylostoma ceylanicum</name>
    <dbReference type="NCBI Taxonomy" id="53326"/>
    <lineage>
        <taxon>Eukaryota</taxon>
        <taxon>Metazoa</taxon>
        <taxon>Ecdysozoa</taxon>
        <taxon>Nematoda</taxon>
        <taxon>Chromadorea</taxon>
        <taxon>Rhabditida</taxon>
        <taxon>Rhabditina</taxon>
        <taxon>Rhabditomorpha</taxon>
        <taxon>Strongyloidea</taxon>
        <taxon>Ancylostomatidae</taxon>
        <taxon>Ancylostomatinae</taxon>
        <taxon>Ancylostoma</taxon>
    </lineage>
</organism>
<proteinExistence type="predicted"/>
<name>A0A016S8T0_9BILA</name>
<keyword evidence="3" id="KW-1185">Reference proteome</keyword>
<feature type="compositionally biased region" description="Polar residues" evidence="1">
    <location>
        <begin position="112"/>
        <end position="121"/>
    </location>
</feature>
<reference evidence="3" key="1">
    <citation type="journal article" date="2015" name="Nat. Genet.">
        <title>The genome and transcriptome of the zoonotic hookworm Ancylostoma ceylanicum identify infection-specific gene families.</title>
        <authorList>
            <person name="Schwarz E.M."/>
            <person name="Hu Y."/>
            <person name="Antoshechkin I."/>
            <person name="Miller M.M."/>
            <person name="Sternberg P.W."/>
            <person name="Aroian R.V."/>
        </authorList>
    </citation>
    <scope>NUCLEOTIDE SEQUENCE</scope>
    <source>
        <strain evidence="3">HY135</strain>
    </source>
</reference>
<feature type="compositionally biased region" description="Basic and acidic residues" evidence="1">
    <location>
        <begin position="76"/>
        <end position="97"/>
    </location>
</feature>
<evidence type="ECO:0000313" key="2">
    <source>
        <dbReference type="EMBL" id="EYB86674.1"/>
    </source>
</evidence>